<protein>
    <submittedName>
        <fullName evidence="1">Uncharacterized protein</fullName>
    </submittedName>
</protein>
<proteinExistence type="predicted"/>
<comment type="caution">
    <text evidence="1">The sequence shown here is derived from an EMBL/GenBank/DDBJ whole genome shotgun (WGS) entry which is preliminary data.</text>
</comment>
<dbReference type="Proteomes" id="UP001602013">
    <property type="component" value="Unassembled WGS sequence"/>
</dbReference>
<sequence length="345" mass="36824">MGPLGCAGEYTVEIRDRAGAVAYGTVEPSAVEWSRLLDDTSDATVHVPYSGPECCDLLNRTRTWCNSVSIFRDDELVWMGPITGLTYKHDETIITARDVTQWLVRRVIKTTLDFTGSKAADLAKIGEALVRHGYEQDDPGVLPYLHVVSSGIVGERKYDPDSGYVFDQLKELARTGVDWTAIGQRIIIAGEMPIARLPGLTDEHFVGELTVVEDGLAAATAATVLGKGVTAYAGGAGACGLLEVLVSEQEIMDVASARAEAEAIVAAGSPSPIYLDVPDDAQLDPDTPAAINDLVPGVLVPVASEETCRKVAAELRLQRVRVSFTEDAGEQVRVTLAPTGVQAMV</sequence>
<accession>A0ABW6SMU5</accession>
<keyword evidence="2" id="KW-1185">Reference proteome</keyword>
<dbReference type="RefSeq" id="WP_387409473.1">
    <property type="nucleotide sequence ID" value="NZ_JBIASD010000004.1"/>
</dbReference>
<evidence type="ECO:0000313" key="1">
    <source>
        <dbReference type="EMBL" id="MFF3665477.1"/>
    </source>
</evidence>
<gene>
    <name evidence="1" type="ORF">ACFYXI_07765</name>
</gene>
<organism evidence="1 2">
    <name type="scientific">Microtetraspora malaysiensis</name>
    <dbReference type="NCBI Taxonomy" id="161358"/>
    <lineage>
        <taxon>Bacteria</taxon>
        <taxon>Bacillati</taxon>
        <taxon>Actinomycetota</taxon>
        <taxon>Actinomycetes</taxon>
        <taxon>Streptosporangiales</taxon>
        <taxon>Streptosporangiaceae</taxon>
        <taxon>Microtetraspora</taxon>
    </lineage>
</organism>
<reference evidence="1 2" key="1">
    <citation type="submission" date="2024-10" db="EMBL/GenBank/DDBJ databases">
        <title>The Natural Products Discovery Center: Release of the First 8490 Sequenced Strains for Exploring Actinobacteria Biosynthetic Diversity.</title>
        <authorList>
            <person name="Kalkreuter E."/>
            <person name="Kautsar S.A."/>
            <person name="Yang D."/>
            <person name="Bader C.D."/>
            <person name="Teijaro C.N."/>
            <person name="Fluegel L."/>
            <person name="Davis C.M."/>
            <person name="Simpson J.R."/>
            <person name="Lauterbach L."/>
            <person name="Steele A.D."/>
            <person name="Gui C."/>
            <person name="Meng S."/>
            <person name="Li G."/>
            <person name="Viehrig K."/>
            <person name="Ye F."/>
            <person name="Su P."/>
            <person name="Kiefer A.F."/>
            <person name="Nichols A."/>
            <person name="Cepeda A.J."/>
            <person name="Yan W."/>
            <person name="Fan B."/>
            <person name="Jiang Y."/>
            <person name="Adhikari A."/>
            <person name="Zheng C.-J."/>
            <person name="Schuster L."/>
            <person name="Cowan T.M."/>
            <person name="Smanski M.J."/>
            <person name="Chevrette M.G."/>
            <person name="De Carvalho L.P.S."/>
            <person name="Shen B."/>
        </authorList>
    </citation>
    <scope>NUCLEOTIDE SEQUENCE [LARGE SCALE GENOMIC DNA]</scope>
    <source>
        <strain evidence="1 2">NPDC002173</strain>
    </source>
</reference>
<dbReference type="EMBL" id="JBIASD010000004">
    <property type="protein sequence ID" value="MFF3665477.1"/>
    <property type="molecule type" value="Genomic_DNA"/>
</dbReference>
<evidence type="ECO:0000313" key="2">
    <source>
        <dbReference type="Proteomes" id="UP001602013"/>
    </source>
</evidence>
<name>A0ABW6SMU5_9ACTN</name>